<comment type="caution">
    <text evidence="1">The sequence shown here is derived from an EMBL/GenBank/DDBJ whole genome shotgun (WGS) entry which is preliminary data.</text>
</comment>
<evidence type="ECO:0000313" key="1">
    <source>
        <dbReference type="EMBL" id="RGM50780.1"/>
    </source>
</evidence>
<dbReference type="EMBL" id="QSTI01000007">
    <property type="protein sequence ID" value="RGM50780.1"/>
    <property type="molecule type" value="Genomic_DNA"/>
</dbReference>
<gene>
    <name evidence="1" type="ORF">DXC13_06590</name>
</gene>
<name>A0A3E4X8L8_9FIRM</name>
<evidence type="ECO:0000313" key="2">
    <source>
        <dbReference type="Proteomes" id="UP000260717"/>
    </source>
</evidence>
<organism evidence="1 2">
    <name type="scientific">Agathobacter rectalis</name>
    <dbReference type="NCBI Taxonomy" id="39491"/>
    <lineage>
        <taxon>Bacteria</taxon>
        <taxon>Bacillati</taxon>
        <taxon>Bacillota</taxon>
        <taxon>Clostridia</taxon>
        <taxon>Lachnospirales</taxon>
        <taxon>Lachnospiraceae</taxon>
        <taxon>Agathobacter</taxon>
    </lineage>
</organism>
<proteinExistence type="predicted"/>
<dbReference type="Proteomes" id="UP000260717">
    <property type="component" value="Unassembled WGS sequence"/>
</dbReference>
<protein>
    <submittedName>
        <fullName evidence="1">Uncharacterized protein</fullName>
    </submittedName>
</protein>
<sequence length="515" mass="54790">MVWLENSVELLLENLQSCLSKIGISQCAIESYKTGSFIKGKDADALNTGIKIFGDLHEKNKEAYDEIYETEQKIKDEAEKRKTQGIWRMVGGAVLIATGAACIVLTGGAATPVVADVAVAVGSGTAVFGAADAIEGTQDIYYGSTGDIDSTAVNGIKDDLFQGNEDAYYLTENAFAFAASAMIPIGQASTAGNLTFKSTATIVAKEGISMGAGAGAQKITTDVTGNDTAGMVAGMVASGMIAKGLNGIDTKFNVSGNKWYAESAYNEYKKLSDDSKVLTFNSLNSEEIYNIVKNSPESWAVEGYDLITSHNAKYFIKLTTNSIGEKTFNLDWPYYGGYEPDTIASIGELSGKIPVSRDGGDGGFTMGYGKNADGTYANNSERSIPKSSAKVNTGTFDVDVYKDTVDIVISGKSDFCKLQKLVKMGFSNKNAAKMISDYESWRTRIEIIGENNISDGVEIAGNNVTSKYGYYGKAAAWDVGDVHMKGGAGQMNTIYSWGTLKDTGIISDLGTAVIN</sequence>
<accession>A0A3E4X8L8</accession>
<dbReference type="AlphaFoldDB" id="A0A3E4X8L8"/>
<reference evidence="1 2" key="1">
    <citation type="submission" date="2018-08" db="EMBL/GenBank/DDBJ databases">
        <title>A genome reference for cultivated species of the human gut microbiota.</title>
        <authorList>
            <person name="Zou Y."/>
            <person name="Xue W."/>
            <person name="Luo G."/>
        </authorList>
    </citation>
    <scope>NUCLEOTIDE SEQUENCE [LARGE SCALE GENOMIC DNA]</scope>
    <source>
        <strain evidence="1 2">OM08-12AT</strain>
    </source>
</reference>